<protein>
    <submittedName>
        <fullName evidence="2">Uncharacterized protein</fullName>
    </submittedName>
</protein>
<proteinExistence type="predicted"/>
<keyword evidence="1" id="KW-0732">Signal</keyword>
<dbReference type="AlphaFoldDB" id="A0A9P6IKW2"/>
<feature type="non-terminal residue" evidence="2">
    <location>
        <position position="113"/>
    </location>
</feature>
<name>A0A9P6IKW2_9FUNG</name>
<feature type="chain" id="PRO_5040206043" evidence="1">
    <location>
        <begin position="20"/>
        <end position="113"/>
    </location>
</feature>
<comment type="caution">
    <text evidence="2">The sequence shown here is derived from an EMBL/GenBank/DDBJ whole genome shotgun (WGS) entry which is preliminary data.</text>
</comment>
<dbReference type="EMBL" id="JAAAHW010011544">
    <property type="protein sequence ID" value="KAF9919433.1"/>
    <property type="molecule type" value="Genomic_DNA"/>
</dbReference>
<dbReference type="OrthoDB" id="4937086at2759"/>
<accession>A0A9P6IKW2</accession>
<dbReference type="Proteomes" id="UP000749646">
    <property type="component" value="Unassembled WGS sequence"/>
</dbReference>
<keyword evidence="3" id="KW-1185">Reference proteome</keyword>
<gene>
    <name evidence="2" type="ORF">BGZ65_012199</name>
</gene>
<organism evidence="2 3">
    <name type="scientific">Modicella reniformis</name>
    <dbReference type="NCBI Taxonomy" id="1440133"/>
    <lineage>
        <taxon>Eukaryota</taxon>
        <taxon>Fungi</taxon>
        <taxon>Fungi incertae sedis</taxon>
        <taxon>Mucoromycota</taxon>
        <taxon>Mortierellomycotina</taxon>
        <taxon>Mortierellomycetes</taxon>
        <taxon>Mortierellales</taxon>
        <taxon>Mortierellaceae</taxon>
        <taxon>Modicella</taxon>
    </lineage>
</organism>
<dbReference type="PROSITE" id="PS51257">
    <property type="entry name" value="PROKAR_LIPOPROTEIN"/>
    <property type="match status" value="1"/>
</dbReference>
<reference evidence="2" key="1">
    <citation type="journal article" date="2020" name="Fungal Divers.">
        <title>Resolving the Mortierellaceae phylogeny through synthesis of multi-gene phylogenetics and phylogenomics.</title>
        <authorList>
            <person name="Vandepol N."/>
            <person name="Liber J."/>
            <person name="Desiro A."/>
            <person name="Na H."/>
            <person name="Kennedy M."/>
            <person name="Barry K."/>
            <person name="Grigoriev I.V."/>
            <person name="Miller A.N."/>
            <person name="O'Donnell K."/>
            <person name="Stajich J.E."/>
            <person name="Bonito G."/>
        </authorList>
    </citation>
    <scope>NUCLEOTIDE SEQUENCE</scope>
    <source>
        <strain evidence="2">MES-2147</strain>
    </source>
</reference>
<evidence type="ECO:0000256" key="1">
    <source>
        <dbReference type="SAM" id="SignalP"/>
    </source>
</evidence>
<sequence>MRFITLALGLASLIAAVSAGCNDNYDIPPMGLLGLFAKPNCPGKPIDVGVVDKCQNDVGFRACSADAKHGYRCDIFGSNGCNNNLIAKVNSSGQPDLCKWRAGVLVQSVICRK</sequence>
<evidence type="ECO:0000313" key="3">
    <source>
        <dbReference type="Proteomes" id="UP000749646"/>
    </source>
</evidence>
<evidence type="ECO:0000313" key="2">
    <source>
        <dbReference type="EMBL" id="KAF9919433.1"/>
    </source>
</evidence>
<feature type="signal peptide" evidence="1">
    <location>
        <begin position="1"/>
        <end position="19"/>
    </location>
</feature>